<organism evidence="2">
    <name type="scientific">Rhizophora mucronata</name>
    <name type="common">Asiatic mangrove</name>
    <dbReference type="NCBI Taxonomy" id="61149"/>
    <lineage>
        <taxon>Eukaryota</taxon>
        <taxon>Viridiplantae</taxon>
        <taxon>Streptophyta</taxon>
        <taxon>Embryophyta</taxon>
        <taxon>Tracheophyta</taxon>
        <taxon>Spermatophyta</taxon>
        <taxon>Magnoliopsida</taxon>
        <taxon>eudicotyledons</taxon>
        <taxon>Gunneridae</taxon>
        <taxon>Pentapetalae</taxon>
        <taxon>rosids</taxon>
        <taxon>fabids</taxon>
        <taxon>Malpighiales</taxon>
        <taxon>Rhizophoraceae</taxon>
        <taxon>Rhizophora</taxon>
    </lineage>
</organism>
<keyword evidence="1" id="KW-0812">Transmembrane</keyword>
<evidence type="ECO:0000313" key="2">
    <source>
        <dbReference type="EMBL" id="MBX31227.1"/>
    </source>
</evidence>
<reference evidence="2" key="1">
    <citation type="submission" date="2018-02" db="EMBL/GenBank/DDBJ databases">
        <title>Rhizophora mucronata_Transcriptome.</title>
        <authorList>
            <person name="Meera S.P."/>
            <person name="Sreeshan A."/>
            <person name="Augustine A."/>
        </authorList>
    </citation>
    <scope>NUCLEOTIDE SEQUENCE</scope>
    <source>
        <tissue evidence="2">Leaf</tissue>
    </source>
</reference>
<dbReference type="EMBL" id="GGEC01050743">
    <property type="protein sequence ID" value="MBX31227.1"/>
    <property type="molecule type" value="Transcribed_RNA"/>
</dbReference>
<proteinExistence type="predicted"/>
<sequence length="252" mass="29177">MSLLLICRPLFRLLIAYFYSVLCQFILGYTPLDISFCNYFSDSLDVHSGSSVHSNSINSVNAPIPEDAPLPNEQPPHNAIPLDVVDQFRMLNFDMELELFARIRLLENRLIEGLPPQMNLGEYEALVREFLDNTLTINHYYNTILTELYDITIMELKANSLDQLFNLLMSETPARLTQILSESPFPERAIRTEALEFITDQLTIFNLSDPGTRFEKAVLEHTLRYWLQDLQQNGHRSAFYLHFVEHFTGKNL</sequence>
<protein>
    <submittedName>
        <fullName evidence="2">Uncharacterized protein</fullName>
    </submittedName>
</protein>
<dbReference type="AlphaFoldDB" id="A0A2P2MLZ4"/>
<feature type="transmembrane region" description="Helical" evidence="1">
    <location>
        <begin position="12"/>
        <end position="32"/>
    </location>
</feature>
<keyword evidence="1" id="KW-0472">Membrane</keyword>
<evidence type="ECO:0000256" key="1">
    <source>
        <dbReference type="SAM" id="Phobius"/>
    </source>
</evidence>
<accession>A0A2P2MLZ4</accession>
<keyword evidence="1" id="KW-1133">Transmembrane helix</keyword>
<name>A0A2P2MLZ4_RHIMU</name>